<evidence type="ECO:0000259" key="11">
    <source>
        <dbReference type="Pfam" id="PF03033"/>
    </source>
</evidence>
<evidence type="ECO:0000256" key="2">
    <source>
        <dbReference type="ARBA" id="ARBA00022618"/>
    </source>
</evidence>
<dbReference type="InterPro" id="IPR007235">
    <property type="entry name" value="Glyco_trans_28_C"/>
</dbReference>
<dbReference type="Gene3D" id="3.40.50.2000">
    <property type="entry name" value="Glycogen Phosphorylase B"/>
    <property type="match status" value="2"/>
</dbReference>
<keyword evidence="2 10" id="KW-0132">Cell division</keyword>
<feature type="binding site" evidence="10">
    <location>
        <position position="165"/>
    </location>
    <ligand>
        <name>UDP-N-acetyl-alpha-D-glucosamine</name>
        <dbReference type="ChEBI" id="CHEBI:57705"/>
    </ligand>
</feature>
<feature type="binding site" evidence="10">
    <location>
        <begin position="11"/>
        <end position="13"/>
    </location>
    <ligand>
        <name>UDP-N-acetyl-alpha-D-glucosamine</name>
        <dbReference type="ChEBI" id="CHEBI:57705"/>
    </ligand>
</feature>
<proteinExistence type="inferred from homology"/>
<keyword evidence="9 10" id="KW-0961">Cell wall biogenesis/degradation</keyword>
<dbReference type="SUPFAM" id="SSF53756">
    <property type="entry name" value="UDP-Glycosyltransferase/glycogen phosphorylase"/>
    <property type="match status" value="1"/>
</dbReference>
<gene>
    <name evidence="13" type="primary">murG2</name>
    <name evidence="10" type="synonym">murG</name>
    <name evidence="13" type="ORF">Air01nite_41080</name>
</gene>
<keyword evidence="4 10" id="KW-0808">Transferase</keyword>
<comment type="caution">
    <text evidence="13">The sequence shown here is derived from an EMBL/GenBank/DDBJ whole genome shotgun (WGS) entry which is preliminary data.</text>
</comment>
<dbReference type="InterPro" id="IPR004276">
    <property type="entry name" value="GlycoTrans_28_N"/>
</dbReference>
<comment type="caution">
    <text evidence="10">Lacks conserved residue(s) required for the propagation of feature annotation.</text>
</comment>
<evidence type="ECO:0000256" key="3">
    <source>
        <dbReference type="ARBA" id="ARBA00022676"/>
    </source>
</evidence>
<dbReference type="Pfam" id="PF03033">
    <property type="entry name" value="Glyco_transf_28"/>
    <property type="match status" value="1"/>
</dbReference>
<dbReference type="GO" id="GO:0016740">
    <property type="term" value="F:transferase activity"/>
    <property type="evidence" value="ECO:0007669"/>
    <property type="project" value="UniProtKB-KW"/>
</dbReference>
<keyword evidence="5 10" id="KW-0133">Cell shape</keyword>
<comment type="subcellular location">
    <subcellularLocation>
        <location evidence="10">Cell membrane</location>
        <topology evidence="10">Peripheral membrane protein</topology>
        <orientation evidence="10">Cytoplasmic side</orientation>
    </subcellularLocation>
</comment>
<comment type="pathway">
    <text evidence="10">Cell wall biogenesis; peptidoglycan biosynthesis.</text>
</comment>
<dbReference type="RefSeq" id="WP_203704347.1">
    <property type="nucleotide sequence ID" value="NZ_BAAALU010000024.1"/>
</dbReference>
<evidence type="ECO:0000256" key="9">
    <source>
        <dbReference type="ARBA" id="ARBA00023316"/>
    </source>
</evidence>
<evidence type="ECO:0000256" key="10">
    <source>
        <dbReference type="HAMAP-Rule" id="MF_00033"/>
    </source>
</evidence>
<dbReference type="InterPro" id="IPR006009">
    <property type="entry name" value="GlcNAc_MurG"/>
</dbReference>
<evidence type="ECO:0000256" key="1">
    <source>
        <dbReference type="ARBA" id="ARBA00022475"/>
    </source>
</evidence>
<dbReference type="PANTHER" id="PTHR21015:SF27">
    <property type="entry name" value="UDP-N-ACETYLGLUCOSAMINE--N-ACETYLMURAMYL-(PENTAPEPTIDE) PYROPHOSPHORYL-UNDECAPRENOL N-ACETYLGLUCOSAMINE TRANSFERASE"/>
    <property type="match status" value="1"/>
</dbReference>
<name>A0ABQ4C5F4_9ACTN</name>
<keyword evidence="1 10" id="KW-1003">Cell membrane</keyword>
<keyword evidence="8 10" id="KW-0131">Cell cycle</keyword>
<evidence type="ECO:0000256" key="5">
    <source>
        <dbReference type="ARBA" id="ARBA00022960"/>
    </source>
</evidence>
<feature type="binding site" evidence="10">
    <location>
        <position position="290"/>
    </location>
    <ligand>
        <name>UDP-N-acetyl-alpha-D-glucosamine</name>
        <dbReference type="ChEBI" id="CHEBI:57705"/>
    </ligand>
</feature>
<keyword evidence="14" id="KW-1185">Reference proteome</keyword>
<protein>
    <recommendedName>
        <fullName evidence="10">UDP-N-acetylglucosamine--N-acetylmuramyl-(pentapeptide) pyrophosphoryl-undecaprenol N-acetylglucosamine transferase</fullName>
        <ecNumber evidence="10">2.4.1.227</ecNumber>
    </recommendedName>
    <alternativeName>
        <fullName evidence="10">Undecaprenyl-PP-MurNAc-pentapeptide-UDPGlcNAc GlcNAc transferase</fullName>
    </alternativeName>
</protein>
<comment type="function">
    <text evidence="10">Cell wall formation. Catalyzes the transfer of a GlcNAc subunit on undecaprenyl-pyrophosphoryl-MurNAc-pentapeptide (lipid intermediate I) to form undecaprenyl-pyrophosphoryl-MurNAc-(pentapeptide)GlcNAc (lipid intermediate II).</text>
</comment>
<dbReference type="Pfam" id="PF04101">
    <property type="entry name" value="Glyco_tran_28_C"/>
    <property type="match status" value="1"/>
</dbReference>
<evidence type="ECO:0000256" key="7">
    <source>
        <dbReference type="ARBA" id="ARBA00023136"/>
    </source>
</evidence>
<dbReference type="EC" id="2.4.1.227" evidence="10"/>
<dbReference type="Proteomes" id="UP000624325">
    <property type="component" value="Unassembled WGS sequence"/>
</dbReference>
<comment type="similarity">
    <text evidence="10">Belongs to the glycosyltransferase 28 family. MurG subfamily.</text>
</comment>
<evidence type="ECO:0000313" key="14">
    <source>
        <dbReference type="Proteomes" id="UP000624325"/>
    </source>
</evidence>
<organism evidence="13 14">
    <name type="scientific">Asanoa iriomotensis</name>
    <dbReference type="NCBI Taxonomy" id="234613"/>
    <lineage>
        <taxon>Bacteria</taxon>
        <taxon>Bacillati</taxon>
        <taxon>Actinomycetota</taxon>
        <taxon>Actinomycetes</taxon>
        <taxon>Micromonosporales</taxon>
        <taxon>Micromonosporaceae</taxon>
        <taxon>Asanoa</taxon>
    </lineage>
</organism>
<evidence type="ECO:0000256" key="4">
    <source>
        <dbReference type="ARBA" id="ARBA00022679"/>
    </source>
</evidence>
<evidence type="ECO:0000259" key="12">
    <source>
        <dbReference type="Pfam" id="PF04101"/>
    </source>
</evidence>
<dbReference type="PANTHER" id="PTHR21015">
    <property type="entry name" value="UDP-N-ACETYLGLUCOSAMINE--N-ACETYLMURAMYL-(PENTAPEPTIDE) PYROPHOSPHORYL-UNDECAPRENOL N-ACETYLGLUCOSAMINE TRANSFERASE 1"/>
    <property type="match status" value="1"/>
</dbReference>
<reference evidence="13 14" key="1">
    <citation type="submission" date="2021-01" db="EMBL/GenBank/DDBJ databases">
        <title>Whole genome shotgun sequence of Asanoa iriomotensis NBRC 100142.</title>
        <authorList>
            <person name="Komaki H."/>
            <person name="Tamura T."/>
        </authorList>
    </citation>
    <scope>NUCLEOTIDE SEQUENCE [LARGE SCALE GENOMIC DNA]</scope>
    <source>
        <strain evidence="13 14">NBRC 100142</strain>
    </source>
</reference>
<evidence type="ECO:0000256" key="8">
    <source>
        <dbReference type="ARBA" id="ARBA00023306"/>
    </source>
</evidence>
<feature type="binding site" evidence="10">
    <location>
        <position position="195"/>
    </location>
    <ligand>
        <name>UDP-N-acetyl-alpha-D-glucosamine</name>
        <dbReference type="ChEBI" id="CHEBI:57705"/>
    </ligand>
</feature>
<evidence type="ECO:0000256" key="6">
    <source>
        <dbReference type="ARBA" id="ARBA00022984"/>
    </source>
</evidence>
<accession>A0ABQ4C5F4</accession>
<feature type="domain" description="Glycosyltransferase family 28 N-terminal" evidence="11">
    <location>
        <begin position="6"/>
        <end position="140"/>
    </location>
</feature>
<dbReference type="CDD" id="cd03785">
    <property type="entry name" value="GT28_MurG"/>
    <property type="match status" value="1"/>
</dbReference>
<keyword evidence="3 10" id="KW-0328">Glycosyltransferase</keyword>
<comment type="catalytic activity">
    <reaction evidence="10">
        <text>di-trans,octa-cis-undecaprenyl diphospho-N-acetyl-alpha-D-muramoyl-L-alanyl-D-glutamyl-meso-2,6-diaminopimeloyl-D-alanyl-D-alanine + UDP-N-acetyl-alpha-D-glucosamine = di-trans,octa-cis-undecaprenyl diphospho-[N-acetyl-alpha-D-glucosaminyl-(1-&gt;4)]-N-acetyl-alpha-D-muramoyl-L-alanyl-D-glutamyl-meso-2,6-diaminopimeloyl-D-alanyl-D-alanine + UDP + H(+)</text>
        <dbReference type="Rhea" id="RHEA:31227"/>
        <dbReference type="ChEBI" id="CHEBI:15378"/>
        <dbReference type="ChEBI" id="CHEBI:57705"/>
        <dbReference type="ChEBI" id="CHEBI:58223"/>
        <dbReference type="ChEBI" id="CHEBI:61387"/>
        <dbReference type="ChEBI" id="CHEBI:61388"/>
        <dbReference type="EC" id="2.4.1.227"/>
    </reaction>
</comment>
<dbReference type="HAMAP" id="MF_00033">
    <property type="entry name" value="MurG"/>
    <property type="match status" value="1"/>
</dbReference>
<dbReference type="EMBL" id="BONC01000028">
    <property type="protein sequence ID" value="GIF58013.1"/>
    <property type="molecule type" value="Genomic_DNA"/>
</dbReference>
<keyword evidence="7 10" id="KW-0472">Membrane</keyword>
<feature type="domain" description="Glycosyl transferase family 28 C-terminal" evidence="12">
    <location>
        <begin position="188"/>
        <end position="310"/>
    </location>
</feature>
<evidence type="ECO:0000313" key="13">
    <source>
        <dbReference type="EMBL" id="GIF58013.1"/>
    </source>
</evidence>
<keyword evidence="6 10" id="KW-0573">Peptidoglycan synthesis</keyword>
<sequence length="368" mass="39668">MPKVGITGGASAGHVVPALAVAAELGRAGADLVYFGREGSIEADLAAKAGIRLVPIPAAGLRRYRSWKNIVMPLTVVRGVVIAWQALRREQPDVIFSKGSYVSVPVGIAAWLNRIPLAIHESDQSLGLANRILAYLASIVYLSEPGHGLPQWLERKAVVTGLPLRDDLADGQPEKLRAELGIRADATVLLIFCGSQGSQRINAAIRRQLHALTTKFAVIHVCGPGNLDPTLNSTPGYWQREYLHDDMVHALWLADLVIGRAGATTLAEIEALNKPAVLIPLPTFVSRGDQLANAEAYARRATCIVVPDDEDMADGRPILAACEQLLPHLQTRKLPPGRDQIHRAAREIATRTLNLSRLQRAASGGTSR</sequence>